<dbReference type="NCBIfam" id="TIGR03357">
    <property type="entry name" value="VI_zyme"/>
    <property type="match status" value="1"/>
</dbReference>
<dbReference type="InterPro" id="IPR007048">
    <property type="entry name" value="IraD/Gp25-like"/>
</dbReference>
<dbReference type="EMBL" id="SMOD01000026">
    <property type="protein sequence ID" value="TDG04605.1"/>
    <property type="molecule type" value="Genomic_DNA"/>
</dbReference>
<evidence type="ECO:0000313" key="3">
    <source>
        <dbReference type="EMBL" id="TDG04605.1"/>
    </source>
</evidence>
<evidence type="ECO:0000259" key="2">
    <source>
        <dbReference type="Pfam" id="PF04965"/>
    </source>
</evidence>
<feature type="region of interest" description="Disordered" evidence="1">
    <location>
        <begin position="1"/>
        <end position="21"/>
    </location>
</feature>
<protein>
    <submittedName>
        <fullName evidence="3">Type VI secretion system baseplate subunit TssE</fullName>
    </submittedName>
</protein>
<feature type="compositionally biased region" description="Low complexity" evidence="1">
    <location>
        <begin position="7"/>
        <end position="17"/>
    </location>
</feature>
<evidence type="ECO:0000256" key="1">
    <source>
        <dbReference type="SAM" id="MobiDB-lite"/>
    </source>
</evidence>
<dbReference type="PANTHER" id="PTHR38595">
    <property type="entry name" value="CYTOPLASMIC PROTEIN-RELATED"/>
    <property type="match status" value="1"/>
</dbReference>
<gene>
    <name evidence="3" type="primary">tssE</name>
    <name evidence="3" type="ORF">E1N52_28400</name>
</gene>
<name>A0A4R5L6Y9_9BURK</name>
<evidence type="ECO:0000313" key="4">
    <source>
        <dbReference type="Proteomes" id="UP000295606"/>
    </source>
</evidence>
<dbReference type="Proteomes" id="UP000295606">
    <property type="component" value="Unassembled WGS sequence"/>
</dbReference>
<proteinExistence type="predicted"/>
<dbReference type="InterPro" id="IPR017737">
    <property type="entry name" value="TssE1-like"/>
</dbReference>
<dbReference type="OrthoDB" id="119583at2"/>
<organism evidence="3 4">
    <name type="scientific">Paraburkholderia guartelaensis</name>
    <dbReference type="NCBI Taxonomy" id="2546446"/>
    <lineage>
        <taxon>Bacteria</taxon>
        <taxon>Pseudomonadati</taxon>
        <taxon>Pseudomonadota</taxon>
        <taxon>Betaproteobacteria</taxon>
        <taxon>Burkholderiales</taxon>
        <taxon>Burkholderiaceae</taxon>
        <taxon>Paraburkholderia</taxon>
    </lineage>
</organism>
<dbReference type="Pfam" id="PF04965">
    <property type="entry name" value="GPW_gp25"/>
    <property type="match status" value="1"/>
</dbReference>
<sequence length="188" mass="20224">MPSTSHLLDLSRAPADSAARRRPAAPMLFDRLREGAPQRGAAHADALLDAVLRDLSWLLNTACALDERTARRYAEAARSVLNFGVPALAGTPLSGIDTQYLEDALREAIVCFEPRLQGGSVEVRCVSDAPRARRHNVLTFEIAGRLACCDPPPAMLVHTELDLDSGVALLRPLGGAPQAATDDARPRR</sequence>
<comment type="caution">
    <text evidence="3">The sequence shown here is derived from an EMBL/GenBank/DDBJ whole genome shotgun (WGS) entry which is preliminary data.</text>
</comment>
<dbReference type="PANTHER" id="PTHR38595:SF2">
    <property type="entry name" value="TYPE VI SECRETION SYSTEM BASEPLATE SUBUNIT TSSE"/>
    <property type="match status" value="1"/>
</dbReference>
<dbReference type="InterPro" id="IPR053176">
    <property type="entry name" value="T6SS_TssE1-like"/>
</dbReference>
<dbReference type="SUPFAM" id="SSF160719">
    <property type="entry name" value="gpW/gp25-like"/>
    <property type="match status" value="1"/>
</dbReference>
<reference evidence="3 4" key="1">
    <citation type="submission" date="2019-03" db="EMBL/GenBank/DDBJ databases">
        <title>Paraburkholderia sp. isolated from native Mimosa gymnas in Guartela State Park, Brazil.</title>
        <authorList>
            <person name="Paulitsch F."/>
            <person name="Hungria M."/>
            <person name="Delamuta J.R.M."/>
            <person name="Ribeiro R.A."/>
            <person name="Dall'Agnol R."/>
            <person name="Silva J.S.B."/>
        </authorList>
    </citation>
    <scope>NUCLEOTIDE SEQUENCE [LARGE SCALE GENOMIC DNA]</scope>
    <source>
        <strain evidence="3 4">CNPSo 3008</strain>
    </source>
</reference>
<dbReference type="AlphaFoldDB" id="A0A4R5L6Y9"/>
<feature type="domain" description="IraD/Gp25-like" evidence="2">
    <location>
        <begin position="47"/>
        <end position="147"/>
    </location>
</feature>
<accession>A0A4R5L6Y9</accession>